<dbReference type="EMBL" id="FNHH01000001">
    <property type="protein sequence ID" value="SDL67756.1"/>
    <property type="molecule type" value="Genomic_DNA"/>
</dbReference>
<keyword evidence="1" id="KW-1133">Transmembrane helix</keyword>
<name>A0A1G9M0N3_9SPHI</name>
<protein>
    <submittedName>
        <fullName evidence="2">Uncharacterized protein</fullName>
    </submittedName>
</protein>
<sequence>MMNRSLGIILIVVGIAMIIWTSFSYTKEEKIIDAGPIQVSADREKTIEWPAYLGGFILVSGIVIVAVSKKSK</sequence>
<keyword evidence="3" id="KW-1185">Reference proteome</keyword>
<reference evidence="3" key="1">
    <citation type="submission" date="2016-10" db="EMBL/GenBank/DDBJ databases">
        <authorList>
            <person name="Varghese N."/>
            <person name="Submissions S."/>
        </authorList>
    </citation>
    <scope>NUCLEOTIDE SEQUENCE [LARGE SCALE GENOMIC DNA]</scope>
    <source>
        <strain evidence="3">DSM 24536</strain>
    </source>
</reference>
<accession>A0A1G9M0N3</accession>
<dbReference type="STRING" id="990371.SAMN05421813_101177"/>
<evidence type="ECO:0000313" key="3">
    <source>
        <dbReference type="Proteomes" id="UP000199226"/>
    </source>
</evidence>
<proteinExistence type="predicted"/>
<dbReference type="OrthoDB" id="1375121at2"/>
<dbReference type="RefSeq" id="WP_090697855.1">
    <property type="nucleotide sequence ID" value="NZ_FNHH01000001.1"/>
</dbReference>
<evidence type="ECO:0000256" key="1">
    <source>
        <dbReference type="SAM" id="Phobius"/>
    </source>
</evidence>
<gene>
    <name evidence="2" type="ORF">SAMN05421813_101177</name>
</gene>
<organism evidence="2 3">
    <name type="scientific">Daejeonella rubra</name>
    <dbReference type="NCBI Taxonomy" id="990371"/>
    <lineage>
        <taxon>Bacteria</taxon>
        <taxon>Pseudomonadati</taxon>
        <taxon>Bacteroidota</taxon>
        <taxon>Sphingobacteriia</taxon>
        <taxon>Sphingobacteriales</taxon>
        <taxon>Sphingobacteriaceae</taxon>
        <taxon>Daejeonella</taxon>
    </lineage>
</organism>
<keyword evidence="1" id="KW-0472">Membrane</keyword>
<dbReference type="AlphaFoldDB" id="A0A1G9M0N3"/>
<keyword evidence="1" id="KW-0812">Transmembrane</keyword>
<dbReference type="Proteomes" id="UP000199226">
    <property type="component" value="Unassembled WGS sequence"/>
</dbReference>
<feature type="transmembrane region" description="Helical" evidence="1">
    <location>
        <begin position="7"/>
        <end position="25"/>
    </location>
</feature>
<feature type="transmembrane region" description="Helical" evidence="1">
    <location>
        <begin position="49"/>
        <end position="67"/>
    </location>
</feature>
<evidence type="ECO:0000313" key="2">
    <source>
        <dbReference type="EMBL" id="SDL67756.1"/>
    </source>
</evidence>